<evidence type="ECO:0000256" key="2">
    <source>
        <dbReference type="ARBA" id="ARBA00009477"/>
    </source>
</evidence>
<keyword evidence="10" id="KW-0175">Coiled coil</keyword>
<keyword evidence="7" id="KW-1133">Transmembrane helix</keyword>
<dbReference type="RefSeq" id="WP_203167773.1">
    <property type="nucleotide sequence ID" value="NZ_JAEVLS010000002.1"/>
</dbReference>
<reference evidence="12 13" key="1">
    <citation type="journal article" date="2021" name="Int. J. Syst. Evol. Microbiol.">
        <title>Steroidobacter gossypii sp. nov., isolated from soil of cotton cropping field.</title>
        <authorList>
            <person name="Huang R."/>
            <person name="Yang S."/>
            <person name="Zhen C."/>
            <person name="Liu W."/>
        </authorList>
    </citation>
    <scope>NUCLEOTIDE SEQUENCE [LARGE SCALE GENOMIC DNA]</scope>
    <source>
        <strain evidence="12 13">S1-65</strain>
    </source>
</reference>
<keyword evidence="3 9" id="KW-0813">Transport</keyword>
<dbReference type="Proteomes" id="UP000661077">
    <property type="component" value="Unassembled WGS sequence"/>
</dbReference>
<comment type="subcellular location">
    <subcellularLocation>
        <location evidence="1 9">Cell inner membrane</location>
        <topology evidence="1 9">Single-pass membrane protein</topology>
    </subcellularLocation>
</comment>
<dbReference type="InterPro" id="IPR058982">
    <property type="entry name" value="Beta-barrel_AprE"/>
</dbReference>
<keyword evidence="6" id="KW-0812">Transmembrane</keyword>
<protein>
    <recommendedName>
        <fullName evidence="9">Membrane fusion protein (MFP) family protein</fullName>
    </recommendedName>
</protein>
<dbReference type="PANTHER" id="PTHR30386">
    <property type="entry name" value="MEMBRANE FUSION SUBUNIT OF EMRAB-TOLC MULTIDRUG EFFLUX PUMP"/>
    <property type="match status" value="1"/>
</dbReference>
<gene>
    <name evidence="12" type="ORF">JM946_13490</name>
</gene>
<evidence type="ECO:0000256" key="3">
    <source>
        <dbReference type="ARBA" id="ARBA00022448"/>
    </source>
</evidence>
<keyword evidence="5 9" id="KW-0997">Cell inner membrane</keyword>
<evidence type="ECO:0000256" key="8">
    <source>
        <dbReference type="ARBA" id="ARBA00023136"/>
    </source>
</evidence>
<evidence type="ECO:0000313" key="13">
    <source>
        <dbReference type="Proteomes" id="UP000661077"/>
    </source>
</evidence>
<name>A0ABS1WXP5_9GAMM</name>
<dbReference type="PRINTS" id="PR01490">
    <property type="entry name" value="RTXTOXIND"/>
</dbReference>
<evidence type="ECO:0000256" key="4">
    <source>
        <dbReference type="ARBA" id="ARBA00022475"/>
    </source>
</evidence>
<dbReference type="PANTHER" id="PTHR30386:SF26">
    <property type="entry name" value="TRANSPORT PROTEIN COMB"/>
    <property type="match status" value="1"/>
</dbReference>
<dbReference type="Gene3D" id="2.40.30.170">
    <property type="match status" value="1"/>
</dbReference>
<evidence type="ECO:0000256" key="6">
    <source>
        <dbReference type="ARBA" id="ARBA00022692"/>
    </source>
</evidence>
<dbReference type="Pfam" id="PF26002">
    <property type="entry name" value="Beta-barrel_AprE"/>
    <property type="match status" value="1"/>
</dbReference>
<evidence type="ECO:0000256" key="7">
    <source>
        <dbReference type="ARBA" id="ARBA00022989"/>
    </source>
</evidence>
<evidence type="ECO:0000313" key="12">
    <source>
        <dbReference type="EMBL" id="MBM0105749.1"/>
    </source>
</evidence>
<keyword evidence="8" id="KW-0472">Membrane</keyword>
<evidence type="ECO:0000256" key="5">
    <source>
        <dbReference type="ARBA" id="ARBA00022519"/>
    </source>
</evidence>
<comment type="similarity">
    <text evidence="2 9">Belongs to the membrane fusion protein (MFP) (TC 8.A.1) family.</text>
</comment>
<sequence>MSTTSSSEPANLPAPIRIASALFEIEAGEPTSSSRIILRCLSALFVALLLWAVLARLDIVAVAQGRLVPQTYVKVVQPAEAGIIREILVEQGQTVEQGEVLVRLDATVNAAESSAVTREIALQELQLRRIEAQLAGEPMQTRAGDDATLFAQVEAQRVSHQQSLLDSVAQESAARERSKMELNAAQELLQKIESTLPSYQRTALAFEKLARQSLVSALQAEEKSREAVEKERDLEAQRATVSSLKAAISAHDKRIAQIESTYSSDLNQERLEIVARLNSLKQQESKLTFQSGLLELRAPQAGVVKDLATTTVGAVVEPGTVIVTLVPKDEPLLAEVMIENKDVGFVAVDQPVRLKLAAYQFQKYGFLEGTVKTVSADSSGPGNRGESALAADGQELAFKALIELDTQRLEMHPSLPIAAGMQVSAEIVQGERTVLEYLLSPVQRVAAEAGMER</sequence>
<evidence type="ECO:0000256" key="9">
    <source>
        <dbReference type="RuleBase" id="RU365093"/>
    </source>
</evidence>
<dbReference type="InterPro" id="IPR050739">
    <property type="entry name" value="MFP"/>
</dbReference>
<organism evidence="12 13">
    <name type="scientific">Steroidobacter gossypii</name>
    <dbReference type="NCBI Taxonomy" id="2805490"/>
    <lineage>
        <taxon>Bacteria</taxon>
        <taxon>Pseudomonadati</taxon>
        <taxon>Pseudomonadota</taxon>
        <taxon>Gammaproteobacteria</taxon>
        <taxon>Steroidobacterales</taxon>
        <taxon>Steroidobacteraceae</taxon>
        <taxon>Steroidobacter</taxon>
    </lineage>
</organism>
<comment type="caution">
    <text evidence="12">The sequence shown here is derived from an EMBL/GenBank/DDBJ whole genome shotgun (WGS) entry which is preliminary data.</text>
</comment>
<dbReference type="EMBL" id="JAEVLS010000002">
    <property type="protein sequence ID" value="MBM0105749.1"/>
    <property type="molecule type" value="Genomic_DNA"/>
</dbReference>
<feature type="coiled-coil region" evidence="10">
    <location>
        <begin position="175"/>
        <end position="240"/>
    </location>
</feature>
<evidence type="ECO:0000256" key="1">
    <source>
        <dbReference type="ARBA" id="ARBA00004377"/>
    </source>
</evidence>
<keyword evidence="4 9" id="KW-1003">Cell membrane</keyword>
<proteinExistence type="inferred from homology"/>
<keyword evidence="13" id="KW-1185">Reference proteome</keyword>
<feature type="domain" description="AprE-like beta-barrel" evidence="11">
    <location>
        <begin position="332"/>
        <end position="429"/>
    </location>
</feature>
<dbReference type="NCBIfam" id="TIGR01843">
    <property type="entry name" value="type_I_hlyD"/>
    <property type="match status" value="1"/>
</dbReference>
<dbReference type="InterPro" id="IPR010129">
    <property type="entry name" value="T1SS_HlyD"/>
</dbReference>
<dbReference type="Gene3D" id="2.40.50.100">
    <property type="match status" value="1"/>
</dbReference>
<dbReference type="SUPFAM" id="SSF111369">
    <property type="entry name" value="HlyD-like secretion proteins"/>
    <property type="match status" value="1"/>
</dbReference>
<evidence type="ECO:0000256" key="10">
    <source>
        <dbReference type="SAM" id="Coils"/>
    </source>
</evidence>
<evidence type="ECO:0000259" key="11">
    <source>
        <dbReference type="Pfam" id="PF26002"/>
    </source>
</evidence>
<accession>A0ABS1WXP5</accession>